<keyword evidence="6 8" id="KW-1133">Transmembrane helix</keyword>
<evidence type="ECO:0000256" key="1">
    <source>
        <dbReference type="ARBA" id="ARBA00004141"/>
    </source>
</evidence>
<evidence type="ECO:0000313" key="10">
    <source>
        <dbReference type="EMBL" id="TVY52632.1"/>
    </source>
</evidence>
<evidence type="ECO:0000256" key="5">
    <source>
        <dbReference type="ARBA" id="ARBA00022967"/>
    </source>
</evidence>
<dbReference type="Proteomes" id="UP000481288">
    <property type="component" value="Unassembled WGS sequence"/>
</dbReference>
<dbReference type="GO" id="GO:0005524">
    <property type="term" value="F:ATP binding"/>
    <property type="evidence" value="ECO:0007669"/>
    <property type="project" value="UniProtKB-KW"/>
</dbReference>
<dbReference type="InterPro" id="IPR006068">
    <property type="entry name" value="ATPase_P-typ_cation-transptr_C"/>
</dbReference>
<dbReference type="PROSITE" id="PS00154">
    <property type="entry name" value="ATPASE_E1_E2"/>
    <property type="match status" value="1"/>
</dbReference>
<keyword evidence="2 8" id="KW-0812">Transmembrane</keyword>
<dbReference type="Gene3D" id="3.40.1110.10">
    <property type="entry name" value="Calcium-transporting ATPase, cytoplasmic domain N"/>
    <property type="match status" value="1"/>
</dbReference>
<evidence type="ECO:0000256" key="3">
    <source>
        <dbReference type="ARBA" id="ARBA00022741"/>
    </source>
</evidence>
<evidence type="ECO:0000256" key="4">
    <source>
        <dbReference type="ARBA" id="ARBA00022840"/>
    </source>
</evidence>
<dbReference type="PANTHER" id="PTHR42861">
    <property type="entry name" value="CALCIUM-TRANSPORTING ATPASE"/>
    <property type="match status" value="1"/>
</dbReference>
<dbReference type="InterPro" id="IPR018303">
    <property type="entry name" value="ATPase_P-typ_P_site"/>
</dbReference>
<keyword evidence="3" id="KW-0547">Nucleotide-binding</keyword>
<dbReference type="SFLD" id="SFLDF00027">
    <property type="entry name" value="p-type_atpase"/>
    <property type="match status" value="1"/>
</dbReference>
<accession>A0A7D8YNQ0</accession>
<dbReference type="GO" id="GO:0016020">
    <property type="term" value="C:membrane"/>
    <property type="evidence" value="ECO:0007669"/>
    <property type="project" value="UniProtKB-SubCell"/>
</dbReference>
<comment type="caution">
    <text evidence="10">The sequence shown here is derived from an EMBL/GenBank/DDBJ whole genome shotgun (WGS) entry which is preliminary data.</text>
</comment>
<dbReference type="Gene3D" id="3.40.50.1000">
    <property type="entry name" value="HAD superfamily/HAD-like"/>
    <property type="match status" value="1"/>
</dbReference>
<organism evidence="10 11">
    <name type="scientific">Lachnellula cervina</name>
    <dbReference type="NCBI Taxonomy" id="1316786"/>
    <lineage>
        <taxon>Eukaryota</taxon>
        <taxon>Fungi</taxon>
        <taxon>Dikarya</taxon>
        <taxon>Ascomycota</taxon>
        <taxon>Pezizomycotina</taxon>
        <taxon>Leotiomycetes</taxon>
        <taxon>Helotiales</taxon>
        <taxon>Lachnaceae</taxon>
        <taxon>Lachnellula</taxon>
    </lineage>
</organism>
<comment type="subcellular location">
    <subcellularLocation>
        <location evidence="1">Membrane</location>
        <topology evidence="1">Multi-pass membrane protein</topology>
    </subcellularLocation>
</comment>
<dbReference type="InterPro" id="IPR044492">
    <property type="entry name" value="P_typ_ATPase_HD_dom"/>
</dbReference>
<evidence type="ECO:0000256" key="2">
    <source>
        <dbReference type="ARBA" id="ARBA00022692"/>
    </source>
</evidence>
<dbReference type="SUPFAM" id="SSF56784">
    <property type="entry name" value="HAD-like"/>
    <property type="match status" value="1"/>
</dbReference>
<protein>
    <submittedName>
        <fullName evidence="10">Magnesium-transporting ATPase,P-type 1</fullName>
    </submittedName>
</protein>
<dbReference type="InterPro" id="IPR023214">
    <property type="entry name" value="HAD_sf"/>
</dbReference>
<dbReference type="SUPFAM" id="SSF81665">
    <property type="entry name" value="Calcium ATPase, transmembrane domain M"/>
    <property type="match status" value="1"/>
</dbReference>
<keyword evidence="7 8" id="KW-0472">Membrane</keyword>
<dbReference type="Gene3D" id="1.20.1110.10">
    <property type="entry name" value="Calcium-transporting ATPase, transmembrane domain"/>
    <property type="match status" value="1"/>
</dbReference>
<dbReference type="OrthoDB" id="158672at2759"/>
<dbReference type="SFLD" id="SFLDG00002">
    <property type="entry name" value="C1.7:_P-type_atpase_like"/>
    <property type="match status" value="1"/>
</dbReference>
<dbReference type="InterPro" id="IPR001757">
    <property type="entry name" value="P_typ_ATPase"/>
</dbReference>
<dbReference type="GO" id="GO:0030001">
    <property type="term" value="P:metal ion transport"/>
    <property type="evidence" value="ECO:0007669"/>
    <property type="project" value="UniProtKB-ARBA"/>
</dbReference>
<feature type="transmembrane region" description="Helical" evidence="8">
    <location>
        <begin position="372"/>
        <end position="396"/>
    </location>
</feature>
<feature type="transmembrane region" description="Helical" evidence="8">
    <location>
        <begin position="446"/>
        <end position="468"/>
    </location>
</feature>
<keyword evidence="11" id="KW-1185">Reference proteome</keyword>
<dbReference type="SUPFAM" id="SSF81660">
    <property type="entry name" value="Metal cation-transporting ATPase, ATP-binding domain N"/>
    <property type="match status" value="1"/>
</dbReference>
<keyword evidence="5" id="KW-1278">Translocase</keyword>
<feature type="transmembrane region" description="Helical" evidence="8">
    <location>
        <begin position="480"/>
        <end position="498"/>
    </location>
</feature>
<sequence>MTVLCSDKTGTLTKDEIALHHYLDWLGREDFRVFDLAHANAAAQSGTKNSTDTAILKHPASAQVLHMGEKTGEIAFNFESRRPSAILRSEEEKHLLICKGAYEEVLALCSNIRLEVESQALSPDYLLVATKEFLDINDCETDFDGLDTDMTLEGMLTFLDPPKDDAKASITRLQELGIDVRVLTGDNMGVALKICRELEIVTEYYEDHIQAISGPDLARLDDSEFDALTPSQKGQVIVSLREKHGEVVGMLGDGINDCVALRYADAGISVDTGANVAKQCADVILTKKELSIIVDSVIVGRTYPRQYVVFSSNFGNILSILIAVSWIPFQPMTGLQLLIGGLLYELSQLAIPWDSMDPEYLAPPTKWCVWDLLRFIAVQGPLSSLIDAATFCINWFFYKLQDANNEAAVRTFEMHWYLQGLLTPVLIVHLVRTAKLPIIQSRPTKPLVFSSILVLGVGFALPYIPPIANAMQFTRPENTFLGILVAEMAFYAAAVEIAKRLQLKVIKRWL</sequence>
<dbReference type="EMBL" id="QGMG01000577">
    <property type="protein sequence ID" value="TVY52632.1"/>
    <property type="molecule type" value="Genomic_DNA"/>
</dbReference>
<feature type="domain" description="Cation-transporting P-type ATPase C-terminal" evidence="9">
    <location>
        <begin position="330"/>
        <end position="501"/>
    </location>
</feature>
<keyword evidence="4" id="KW-0067">ATP-binding</keyword>
<evidence type="ECO:0000256" key="6">
    <source>
        <dbReference type="ARBA" id="ARBA00022989"/>
    </source>
</evidence>
<dbReference type="PRINTS" id="PR00120">
    <property type="entry name" value="HATPASE"/>
</dbReference>
<dbReference type="SFLD" id="SFLDS00003">
    <property type="entry name" value="Haloacid_Dehalogenase"/>
    <property type="match status" value="1"/>
</dbReference>
<dbReference type="PRINTS" id="PR00119">
    <property type="entry name" value="CATATPASE"/>
</dbReference>
<reference evidence="10 11" key="1">
    <citation type="submission" date="2018-05" db="EMBL/GenBank/DDBJ databases">
        <title>Whole genome sequencing for identification of molecular markers to develop diagnostic detection tools for the regulated plant pathogen Lachnellula willkommii.</title>
        <authorList>
            <person name="Giroux E."/>
            <person name="Bilodeau G."/>
        </authorList>
    </citation>
    <scope>NUCLEOTIDE SEQUENCE [LARGE SCALE GENOMIC DNA]</scope>
    <source>
        <strain evidence="10 11">CBS 625.97</strain>
    </source>
</reference>
<evidence type="ECO:0000259" key="9">
    <source>
        <dbReference type="Pfam" id="PF00689"/>
    </source>
</evidence>
<dbReference type="InterPro" id="IPR036412">
    <property type="entry name" value="HAD-like_sf"/>
</dbReference>
<evidence type="ECO:0000256" key="8">
    <source>
        <dbReference type="SAM" id="Phobius"/>
    </source>
</evidence>
<name>A0A7D8YNQ0_9HELO</name>
<dbReference type="Pfam" id="PF00702">
    <property type="entry name" value="Hydrolase"/>
    <property type="match status" value="1"/>
</dbReference>
<dbReference type="InterPro" id="IPR023298">
    <property type="entry name" value="ATPase_P-typ_TM_dom_sf"/>
</dbReference>
<evidence type="ECO:0000256" key="7">
    <source>
        <dbReference type="ARBA" id="ARBA00023136"/>
    </source>
</evidence>
<evidence type="ECO:0000313" key="11">
    <source>
        <dbReference type="Proteomes" id="UP000481288"/>
    </source>
</evidence>
<gene>
    <name evidence="10" type="primary">mgtB_1</name>
    <name evidence="10" type="ORF">LCER1_G005479</name>
</gene>
<feature type="transmembrane region" description="Helical" evidence="8">
    <location>
        <begin position="307"/>
        <end position="327"/>
    </location>
</feature>
<dbReference type="AlphaFoldDB" id="A0A7D8YNQ0"/>
<dbReference type="InterPro" id="IPR023299">
    <property type="entry name" value="ATPase_P-typ_cyto_dom_N"/>
</dbReference>
<dbReference type="Pfam" id="PF00689">
    <property type="entry name" value="Cation_ATPase_C"/>
    <property type="match status" value="1"/>
</dbReference>
<proteinExistence type="predicted"/>
<dbReference type="GO" id="GO:0016887">
    <property type="term" value="F:ATP hydrolysis activity"/>
    <property type="evidence" value="ECO:0007669"/>
    <property type="project" value="InterPro"/>
</dbReference>